<keyword evidence="2" id="KW-1185">Reference proteome</keyword>
<organism evidence="1 2">
    <name type="scientific">Thelephora ganbajun</name>
    <name type="common">Ganba fungus</name>
    <dbReference type="NCBI Taxonomy" id="370292"/>
    <lineage>
        <taxon>Eukaryota</taxon>
        <taxon>Fungi</taxon>
        <taxon>Dikarya</taxon>
        <taxon>Basidiomycota</taxon>
        <taxon>Agaricomycotina</taxon>
        <taxon>Agaricomycetes</taxon>
        <taxon>Thelephorales</taxon>
        <taxon>Thelephoraceae</taxon>
        <taxon>Thelephora</taxon>
    </lineage>
</organism>
<feature type="non-terminal residue" evidence="1">
    <location>
        <position position="1"/>
    </location>
</feature>
<gene>
    <name evidence="1" type="ORF">BDM02DRAFT_3105987</name>
</gene>
<dbReference type="EMBL" id="MU118642">
    <property type="protein sequence ID" value="KAF9642161.1"/>
    <property type="molecule type" value="Genomic_DNA"/>
</dbReference>
<reference evidence="1" key="2">
    <citation type="journal article" date="2020" name="Nat. Commun.">
        <title>Large-scale genome sequencing of mycorrhizal fungi provides insights into the early evolution of symbiotic traits.</title>
        <authorList>
            <person name="Miyauchi S."/>
            <person name="Kiss E."/>
            <person name="Kuo A."/>
            <person name="Drula E."/>
            <person name="Kohler A."/>
            <person name="Sanchez-Garcia M."/>
            <person name="Morin E."/>
            <person name="Andreopoulos B."/>
            <person name="Barry K.W."/>
            <person name="Bonito G."/>
            <person name="Buee M."/>
            <person name="Carver A."/>
            <person name="Chen C."/>
            <person name="Cichocki N."/>
            <person name="Clum A."/>
            <person name="Culley D."/>
            <person name="Crous P.W."/>
            <person name="Fauchery L."/>
            <person name="Girlanda M."/>
            <person name="Hayes R.D."/>
            <person name="Keri Z."/>
            <person name="LaButti K."/>
            <person name="Lipzen A."/>
            <person name="Lombard V."/>
            <person name="Magnuson J."/>
            <person name="Maillard F."/>
            <person name="Murat C."/>
            <person name="Nolan M."/>
            <person name="Ohm R.A."/>
            <person name="Pangilinan J."/>
            <person name="Pereira M.F."/>
            <person name="Perotto S."/>
            <person name="Peter M."/>
            <person name="Pfister S."/>
            <person name="Riley R."/>
            <person name="Sitrit Y."/>
            <person name="Stielow J.B."/>
            <person name="Szollosi G."/>
            <person name="Zifcakova L."/>
            <person name="Stursova M."/>
            <person name="Spatafora J.W."/>
            <person name="Tedersoo L."/>
            <person name="Vaario L.M."/>
            <person name="Yamada A."/>
            <person name="Yan M."/>
            <person name="Wang P."/>
            <person name="Xu J."/>
            <person name="Bruns T."/>
            <person name="Baldrian P."/>
            <person name="Vilgalys R."/>
            <person name="Dunand C."/>
            <person name="Henrissat B."/>
            <person name="Grigoriev I.V."/>
            <person name="Hibbett D."/>
            <person name="Nagy L.G."/>
            <person name="Martin F.M."/>
        </authorList>
    </citation>
    <scope>NUCLEOTIDE SEQUENCE</scope>
    <source>
        <strain evidence="1">P2</strain>
    </source>
</reference>
<evidence type="ECO:0000313" key="2">
    <source>
        <dbReference type="Proteomes" id="UP000886501"/>
    </source>
</evidence>
<reference evidence="1" key="1">
    <citation type="submission" date="2019-10" db="EMBL/GenBank/DDBJ databases">
        <authorList>
            <consortium name="DOE Joint Genome Institute"/>
            <person name="Kuo A."/>
            <person name="Miyauchi S."/>
            <person name="Kiss E."/>
            <person name="Drula E."/>
            <person name="Kohler A."/>
            <person name="Sanchez-Garcia M."/>
            <person name="Andreopoulos B."/>
            <person name="Barry K.W."/>
            <person name="Bonito G."/>
            <person name="Buee M."/>
            <person name="Carver A."/>
            <person name="Chen C."/>
            <person name="Cichocki N."/>
            <person name="Clum A."/>
            <person name="Culley D."/>
            <person name="Crous P.W."/>
            <person name="Fauchery L."/>
            <person name="Girlanda M."/>
            <person name="Hayes R."/>
            <person name="Keri Z."/>
            <person name="Labutti K."/>
            <person name="Lipzen A."/>
            <person name="Lombard V."/>
            <person name="Magnuson J."/>
            <person name="Maillard F."/>
            <person name="Morin E."/>
            <person name="Murat C."/>
            <person name="Nolan M."/>
            <person name="Ohm R."/>
            <person name="Pangilinan J."/>
            <person name="Pereira M."/>
            <person name="Perotto S."/>
            <person name="Peter M."/>
            <person name="Riley R."/>
            <person name="Sitrit Y."/>
            <person name="Stielow B."/>
            <person name="Szollosi G."/>
            <person name="Zifcakova L."/>
            <person name="Stursova M."/>
            <person name="Spatafora J.W."/>
            <person name="Tedersoo L."/>
            <person name="Vaario L.-M."/>
            <person name="Yamada A."/>
            <person name="Yan M."/>
            <person name="Wang P."/>
            <person name="Xu J."/>
            <person name="Bruns T."/>
            <person name="Baldrian P."/>
            <person name="Vilgalys R."/>
            <person name="Henrissat B."/>
            <person name="Grigoriev I.V."/>
            <person name="Hibbett D."/>
            <person name="Nagy L.G."/>
            <person name="Martin F.M."/>
        </authorList>
    </citation>
    <scope>NUCLEOTIDE SEQUENCE</scope>
    <source>
        <strain evidence="1">P2</strain>
    </source>
</reference>
<evidence type="ECO:0000313" key="1">
    <source>
        <dbReference type="EMBL" id="KAF9642161.1"/>
    </source>
</evidence>
<sequence>ALVCTAEVLNMSSIAAPYKLHKYRHPSEVSPSLGNSMGGMISSQEILKDHHEAKGVQNGILQKM</sequence>
<accession>A0ACB6YXN2</accession>
<proteinExistence type="predicted"/>
<name>A0ACB6YXN2_THEGA</name>
<protein>
    <submittedName>
        <fullName evidence="1">Uncharacterized protein</fullName>
    </submittedName>
</protein>
<dbReference type="Proteomes" id="UP000886501">
    <property type="component" value="Unassembled WGS sequence"/>
</dbReference>
<comment type="caution">
    <text evidence="1">The sequence shown here is derived from an EMBL/GenBank/DDBJ whole genome shotgun (WGS) entry which is preliminary data.</text>
</comment>